<feature type="domain" description="Heterokaryon incompatibility" evidence="2">
    <location>
        <begin position="24"/>
        <end position="120"/>
    </location>
</feature>
<dbReference type="PANTHER" id="PTHR10622">
    <property type="entry name" value="HET DOMAIN-CONTAINING PROTEIN"/>
    <property type="match status" value="1"/>
</dbReference>
<dbReference type="AlphaFoldDB" id="A0AAV9G544"/>
<dbReference type="InterPro" id="IPR010730">
    <property type="entry name" value="HET"/>
</dbReference>
<evidence type="ECO:0000313" key="4">
    <source>
        <dbReference type="EMBL" id="KAK4442962.1"/>
    </source>
</evidence>
<feature type="region of interest" description="Disordered" evidence="1">
    <location>
        <begin position="258"/>
        <end position="281"/>
    </location>
</feature>
<name>A0AAV9G544_9PEZI</name>
<organism evidence="4 5">
    <name type="scientific">Podospora aff. communis PSN243</name>
    <dbReference type="NCBI Taxonomy" id="3040156"/>
    <lineage>
        <taxon>Eukaryota</taxon>
        <taxon>Fungi</taxon>
        <taxon>Dikarya</taxon>
        <taxon>Ascomycota</taxon>
        <taxon>Pezizomycotina</taxon>
        <taxon>Sordariomycetes</taxon>
        <taxon>Sordariomycetidae</taxon>
        <taxon>Sordariales</taxon>
        <taxon>Podosporaceae</taxon>
        <taxon>Podospora</taxon>
    </lineage>
</organism>
<reference evidence="4" key="2">
    <citation type="submission" date="2023-05" db="EMBL/GenBank/DDBJ databases">
        <authorList>
            <consortium name="Lawrence Berkeley National Laboratory"/>
            <person name="Steindorff A."/>
            <person name="Hensen N."/>
            <person name="Bonometti L."/>
            <person name="Westerberg I."/>
            <person name="Brannstrom I.O."/>
            <person name="Guillou S."/>
            <person name="Cros-Aarteil S."/>
            <person name="Calhoun S."/>
            <person name="Haridas S."/>
            <person name="Kuo A."/>
            <person name="Mondo S."/>
            <person name="Pangilinan J."/>
            <person name="Riley R."/>
            <person name="Labutti K."/>
            <person name="Andreopoulos B."/>
            <person name="Lipzen A."/>
            <person name="Chen C."/>
            <person name="Yanf M."/>
            <person name="Daum C."/>
            <person name="Ng V."/>
            <person name="Clum A."/>
            <person name="Ohm R."/>
            <person name="Martin F."/>
            <person name="Silar P."/>
            <person name="Natvig D."/>
            <person name="Lalanne C."/>
            <person name="Gautier V."/>
            <person name="Ament-Velasquez S.L."/>
            <person name="Kruys A."/>
            <person name="Hutchinson M.I."/>
            <person name="Powell A.J."/>
            <person name="Barry K."/>
            <person name="Miller A.N."/>
            <person name="Grigoriev I.V."/>
            <person name="Debuchy R."/>
            <person name="Gladieux P."/>
            <person name="Thoren M.H."/>
            <person name="Johannesson H."/>
        </authorList>
    </citation>
    <scope>NUCLEOTIDE SEQUENCE</scope>
    <source>
        <strain evidence="4">PSN243</strain>
    </source>
</reference>
<proteinExistence type="predicted"/>
<comment type="caution">
    <text evidence="4">The sequence shown here is derived from an EMBL/GenBank/DDBJ whole genome shotgun (WGS) entry which is preliminary data.</text>
</comment>
<dbReference type="InterPro" id="IPR058525">
    <property type="entry name" value="DUF8212"/>
</dbReference>
<keyword evidence="5" id="KW-1185">Reference proteome</keyword>
<protein>
    <submittedName>
        <fullName evidence="4">HET-domain-containing protein</fullName>
    </submittedName>
</protein>
<dbReference type="PANTHER" id="PTHR10622:SF10">
    <property type="entry name" value="HET DOMAIN-CONTAINING PROTEIN"/>
    <property type="match status" value="1"/>
</dbReference>
<reference evidence="4" key="1">
    <citation type="journal article" date="2023" name="Mol. Phylogenet. Evol.">
        <title>Genome-scale phylogeny and comparative genomics of the fungal order Sordariales.</title>
        <authorList>
            <person name="Hensen N."/>
            <person name="Bonometti L."/>
            <person name="Westerberg I."/>
            <person name="Brannstrom I.O."/>
            <person name="Guillou S."/>
            <person name="Cros-Aarteil S."/>
            <person name="Calhoun S."/>
            <person name="Haridas S."/>
            <person name="Kuo A."/>
            <person name="Mondo S."/>
            <person name="Pangilinan J."/>
            <person name="Riley R."/>
            <person name="LaButti K."/>
            <person name="Andreopoulos B."/>
            <person name="Lipzen A."/>
            <person name="Chen C."/>
            <person name="Yan M."/>
            <person name="Daum C."/>
            <person name="Ng V."/>
            <person name="Clum A."/>
            <person name="Steindorff A."/>
            <person name="Ohm R.A."/>
            <person name="Martin F."/>
            <person name="Silar P."/>
            <person name="Natvig D.O."/>
            <person name="Lalanne C."/>
            <person name="Gautier V."/>
            <person name="Ament-Velasquez S.L."/>
            <person name="Kruys A."/>
            <person name="Hutchinson M.I."/>
            <person name="Powell A.J."/>
            <person name="Barry K."/>
            <person name="Miller A.N."/>
            <person name="Grigoriev I.V."/>
            <person name="Debuchy R."/>
            <person name="Gladieux P."/>
            <person name="Hiltunen Thoren M."/>
            <person name="Johannesson H."/>
        </authorList>
    </citation>
    <scope>NUCLEOTIDE SEQUENCE</scope>
    <source>
        <strain evidence="4">PSN243</strain>
    </source>
</reference>
<evidence type="ECO:0000313" key="5">
    <source>
        <dbReference type="Proteomes" id="UP001321760"/>
    </source>
</evidence>
<sequence length="281" mass="31955">MRLLHTVDFTLHSFVGPEQDAPHYAILSHTWDDDEVLFEDMATPERMVEMANLKAKAWKKVERSCAMARALSFDYIWIDTLCIDKSSSAELSEAINSMFEWYALSSVCLAYVSDYKDEGLKSGAADPTHFLKSRWFTRGWTLQELIAPANLVFYDKDWFPIGDRRFLANAIASETSIYRKFLARANLTAVCVAAKMKWVSKRQTGRPEDKAYCILGLFNVNMPLLYGEGAEKAFIRLQEEIIKHSFDQTILAWQEASRDSTTAEPTPMVSASKRCSVQSSL</sequence>
<gene>
    <name evidence="4" type="ORF">QBC34DRAFT_452781</name>
</gene>
<dbReference type="EMBL" id="MU866002">
    <property type="protein sequence ID" value="KAK4442962.1"/>
    <property type="molecule type" value="Genomic_DNA"/>
</dbReference>
<evidence type="ECO:0000259" key="2">
    <source>
        <dbReference type="Pfam" id="PF06985"/>
    </source>
</evidence>
<dbReference type="Proteomes" id="UP001321760">
    <property type="component" value="Unassembled WGS sequence"/>
</dbReference>
<evidence type="ECO:0000256" key="1">
    <source>
        <dbReference type="SAM" id="MobiDB-lite"/>
    </source>
</evidence>
<evidence type="ECO:0000259" key="3">
    <source>
        <dbReference type="Pfam" id="PF26640"/>
    </source>
</evidence>
<dbReference type="Pfam" id="PF26640">
    <property type="entry name" value="DUF8212"/>
    <property type="match status" value="1"/>
</dbReference>
<accession>A0AAV9G544</accession>
<feature type="domain" description="DUF8212" evidence="3">
    <location>
        <begin position="232"/>
        <end position="273"/>
    </location>
</feature>
<dbReference type="Pfam" id="PF06985">
    <property type="entry name" value="HET"/>
    <property type="match status" value="1"/>
</dbReference>